<dbReference type="Proteomes" id="UP001044222">
    <property type="component" value="Unassembled WGS sequence"/>
</dbReference>
<dbReference type="AlphaFoldDB" id="A0A9D3MNK5"/>
<protein>
    <submittedName>
        <fullName evidence="2">Uncharacterized protein</fullName>
    </submittedName>
</protein>
<proteinExistence type="predicted"/>
<organism evidence="2 3">
    <name type="scientific">Anguilla anguilla</name>
    <name type="common">European freshwater eel</name>
    <name type="synonym">Muraena anguilla</name>
    <dbReference type="NCBI Taxonomy" id="7936"/>
    <lineage>
        <taxon>Eukaryota</taxon>
        <taxon>Metazoa</taxon>
        <taxon>Chordata</taxon>
        <taxon>Craniata</taxon>
        <taxon>Vertebrata</taxon>
        <taxon>Euteleostomi</taxon>
        <taxon>Actinopterygii</taxon>
        <taxon>Neopterygii</taxon>
        <taxon>Teleostei</taxon>
        <taxon>Anguilliformes</taxon>
        <taxon>Anguillidae</taxon>
        <taxon>Anguilla</taxon>
    </lineage>
</organism>
<gene>
    <name evidence="2" type="ORF">ANANG_G00088970</name>
</gene>
<reference evidence="2" key="1">
    <citation type="submission" date="2021-01" db="EMBL/GenBank/DDBJ databases">
        <title>A chromosome-scale assembly of European eel, Anguilla anguilla.</title>
        <authorList>
            <person name="Henkel C."/>
            <person name="Jong-Raadsen S.A."/>
            <person name="Dufour S."/>
            <person name="Weltzien F.-A."/>
            <person name="Palstra A.P."/>
            <person name="Pelster B."/>
            <person name="Spaink H.P."/>
            <person name="Van Den Thillart G.E."/>
            <person name="Jansen H."/>
            <person name="Zahm M."/>
            <person name="Klopp C."/>
            <person name="Cedric C."/>
            <person name="Louis A."/>
            <person name="Berthelot C."/>
            <person name="Parey E."/>
            <person name="Roest Crollius H."/>
            <person name="Montfort J."/>
            <person name="Robinson-Rechavi M."/>
            <person name="Bucao C."/>
            <person name="Bouchez O."/>
            <person name="Gislard M."/>
            <person name="Lluch J."/>
            <person name="Milhes M."/>
            <person name="Lampietro C."/>
            <person name="Lopez Roques C."/>
            <person name="Donnadieu C."/>
            <person name="Braasch I."/>
            <person name="Desvignes T."/>
            <person name="Postlethwait J."/>
            <person name="Bobe J."/>
            <person name="Guiguen Y."/>
            <person name="Dirks R."/>
        </authorList>
    </citation>
    <scope>NUCLEOTIDE SEQUENCE</scope>
    <source>
        <strain evidence="2">Tag_6206</strain>
        <tissue evidence="2">Liver</tissue>
    </source>
</reference>
<keyword evidence="3" id="KW-1185">Reference proteome</keyword>
<accession>A0A9D3MNK5</accession>
<evidence type="ECO:0000313" key="3">
    <source>
        <dbReference type="Proteomes" id="UP001044222"/>
    </source>
</evidence>
<feature type="compositionally biased region" description="Basic and acidic residues" evidence="1">
    <location>
        <begin position="53"/>
        <end position="67"/>
    </location>
</feature>
<dbReference type="EMBL" id="JAFIRN010000004">
    <property type="protein sequence ID" value="KAG5851058.1"/>
    <property type="molecule type" value="Genomic_DNA"/>
</dbReference>
<evidence type="ECO:0000256" key="1">
    <source>
        <dbReference type="SAM" id="MobiDB-lite"/>
    </source>
</evidence>
<feature type="region of interest" description="Disordered" evidence="1">
    <location>
        <begin position="47"/>
        <end position="67"/>
    </location>
</feature>
<sequence>MKYQGFSCSDLYHLLVASESKLKLPGLEALSPICYSLVLNERDKISSSLTRRSPVEDPHGDPHLDKG</sequence>
<comment type="caution">
    <text evidence="2">The sequence shown here is derived from an EMBL/GenBank/DDBJ whole genome shotgun (WGS) entry which is preliminary data.</text>
</comment>
<name>A0A9D3MNK5_ANGAN</name>
<evidence type="ECO:0000313" key="2">
    <source>
        <dbReference type="EMBL" id="KAG5851058.1"/>
    </source>
</evidence>